<protein>
    <submittedName>
        <fullName evidence="1">Uncharacterized protein</fullName>
    </submittedName>
</protein>
<dbReference type="EMBL" id="KN838545">
    <property type="protein sequence ID" value="KIK07752.1"/>
    <property type="molecule type" value="Genomic_DNA"/>
</dbReference>
<evidence type="ECO:0000313" key="1">
    <source>
        <dbReference type="EMBL" id="KIK07752.1"/>
    </source>
</evidence>
<dbReference type="AlphaFoldDB" id="A0A0C9YBS5"/>
<evidence type="ECO:0000313" key="2">
    <source>
        <dbReference type="Proteomes" id="UP000054477"/>
    </source>
</evidence>
<organism evidence="1 2">
    <name type="scientific">Laccaria amethystina LaAM-08-1</name>
    <dbReference type="NCBI Taxonomy" id="1095629"/>
    <lineage>
        <taxon>Eukaryota</taxon>
        <taxon>Fungi</taxon>
        <taxon>Dikarya</taxon>
        <taxon>Basidiomycota</taxon>
        <taxon>Agaricomycotina</taxon>
        <taxon>Agaricomycetes</taxon>
        <taxon>Agaricomycetidae</taxon>
        <taxon>Agaricales</taxon>
        <taxon>Agaricineae</taxon>
        <taxon>Hydnangiaceae</taxon>
        <taxon>Laccaria</taxon>
    </lineage>
</organism>
<dbReference type="Proteomes" id="UP000054477">
    <property type="component" value="Unassembled WGS sequence"/>
</dbReference>
<name>A0A0C9YBS5_9AGAR</name>
<sequence length="84" mass="9680">MSAHNIIPDLKERKLLDLSTKQKDKIYAQTSTWLCSLETPLGSFWHITLLFSTQMKNACENIKRSPTSDIIVQGRRDGHTYVQM</sequence>
<accession>A0A0C9YBS5</accession>
<proteinExistence type="predicted"/>
<reference evidence="1 2" key="1">
    <citation type="submission" date="2014-04" db="EMBL/GenBank/DDBJ databases">
        <authorList>
            <consortium name="DOE Joint Genome Institute"/>
            <person name="Kuo A."/>
            <person name="Kohler A."/>
            <person name="Nagy L.G."/>
            <person name="Floudas D."/>
            <person name="Copeland A."/>
            <person name="Barry K.W."/>
            <person name="Cichocki N."/>
            <person name="Veneault-Fourrey C."/>
            <person name="LaButti K."/>
            <person name="Lindquist E.A."/>
            <person name="Lipzen A."/>
            <person name="Lundell T."/>
            <person name="Morin E."/>
            <person name="Murat C."/>
            <person name="Sun H."/>
            <person name="Tunlid A."/>
            <person name="Henrissat B."/>
            <person name="Grigoriev I.V."/>
            <person name="Hibbett D.S."/>
            <person name="Martin F."/>
            <person name="Nordberg H.P."/>
            <person name="Cantor M.N."/>
            <person name="Hua S.X."/>
        </authorList>
    </citation>
    <scope>NUCLEOTIDE SEQUENCE [LARGE SCALE GENOMIC DNA]</scope>
    <source>
        <strain evidence="1 2">LaAM-08-1</strain>
    </source>
</reference>
<dbReference type="HOGENOM" id="CLU_2527782_0_0_1"/>
<keyword evidence="2" id="KW-1185">Reference proteome</keyword>
<gene>
    <name evidence="1" type="ORF">K443DRAFT_149777</name>
</gene>
<reference evidence="2" key="2">
    <citation type="submission" date="2015-01" db="EMBL/GenBank/DDBJ databases">
        <title>Evolutionary Origins and Diversification of the Mycorrhizal Mutualists.</title>
        <authorList>
            <consortium name="DOE Joint Genome Institute"/>
            <consortium name="Mycorrhizal Genomics Consortium"/>
            <person name="Kohler A."/>
            <person name="Kuo A."/>
            <person name="Nagy L.G."/>
            <person name="Floudas D."/>
            <person name="Copeland A."/>
            <person name="Barry K.W."/>
            <person name="Cichocki N."/>
            <person name="Veneault-Fourrey C."/>
            <person name="LaButti K."/>
            <person name="Lindquist E.A."/>
            <person name="Lipzen A."/>
            <person name="Lundell T."/>
            <person name="Morin E."/>
            <person name="Murat C."/>
            <person name="Riley R."/>
            <person name="Ohm R."/>
            <person name="Sun H."/>
            <person name="Tunlid A."/>
            <person name="Henrissat B."/>
            <person name="Grigoriev I.V."/>
            <person name="Hibbett D.S."/>
            <person name="Martin F."/>
        </authorList>
    </citation>
    <scope>NUCLEOTIDE SEQUENCE [LARGE SCALE GENOMIC DNA]</scope>
    <source>
        <strain evidence="2">LaAM-08-1</strain>
    </source>
</reference>